<evidence type="ECO:0000259" key="1">
    <source>
        <dbReference type="Pfam" id="PF03732"/>
    </source>
</evidence>
<dbReference type="InterPro" id="IPR005162">
    <property type="entry name" value="Retrotrans_gag_dom"/>
</dbReference>
<name>A0AA88W0A3_9ASTE</name>
<gene>
    <name evidence="2" type="ORF">RJ639_003267</name>
</gene>
<keyword evidence="3" id="KW-1185">Reference proteome</keyword>
<evidence type="ECO:0000313" key="3">
    <source>
        <dbReference type="Proteomes" id="UP001188597"/>
    </source>
</evidence>
<dbReference type="PANTHER" id="PTHR33223:SF10">
    <property type="entry name" value="AMINOTRANSFERASE-LIKE PLANT MOBILE DOMAIN-CONTAINING PROTEIN"/>
    <property type="match status" value="1"/>
</dbReference>
<dbReference type="AlphaFoldDB" id="A0AA88W0A3"/>
<dbReference type="EMBL" id="JAVXUP010000986">
    <property type="protein sequence ID" value="KAK3017650.1"/>
    <property type="molecule type" value="Genomic_DNA"/>
</dbReference>
<dbReference type="Proteomes" id="UP001188597">
    <property type="component" value="Unassembled WGS sequence"/>
</dbReference>
<feature type="domain" description="Retrotransposon gag" evidence="1">
    <location>
        <begin position="25"/>
        <end position="113"/>
    </location>
</feature>
<protein>
    <recommendedName>
        <fullName evidence="1">Retrotransposon gag domain-containing protein</fullName>
    </recommendedName>
</protein>
<reference evidence="2" key="1">
    <citation type="submission" date="2022-12" db="EMBL/GenBank/DDBJ databases">
        <title>Draft genome assemblies for two species of Escallonia (Escalloniales).</title>
        <authorList>
            <person name="Chanderbali A."/>
            <person name="Dervinis C."/>
            <person name="Anghel I."/>
            <person name="Soltis D."/>
            <person name="Soltis P."/>
            <person name="Zapata F."/>
        </authorList>
    </citation>
    <scope>NUCLEOTIDE SEQUENCE</scope>
    <source>
        <strain evidence="2">UCBG64.0493</strain>
        <tissue evidence="2">Leaf</tissue>
    </source>
</reference>
<evidence type="ECO:0000313" key="2">
    <source>
        <dbReference type="EMBL" id="KAK3017650.1"/>
    </source>
</evidence>
<dbReference type="PANTHER" id="PTHR33223">
    <property type="entry name" value="CCHC-TYPE DOMAIN-CONTAINING PROTEIN"/>
    <property type="match status" value="1"/>
</dbReference>
<sequence>MEHLACFTLGMNLHMVPDQIMCWAFPVTLKGVIHVWFKHLVPRSISYWAQLAESFRSNFLTSHEQKKNSSALFHIAQGPKESLNSYYARFSSKKLHIDHIDPGVTFAAMARGVRLGTALRFSLNKHPPENMTNLLDRMEKYLWAEDDSATSQQEEAHVGEKRLDRTEGRALNEPKRPRAIFPKSFTPFNPYLEHILHQIKSQNILKWPKPMRGPAKKRDTQLIIFAFILLVEVLRLREKDDVALAKLSIIQMVFGL</sequence>
<dbReference type="Pfam" id="PF03732">
    <property type="entry name" value="Retrotrans_gag"/>
    <property type="match status" value="1"/>
</dbReference>
<organism evidence="2 3">
    <name type="scientific">Escallonia herrerae</name>
    <dbReference type="NCBI Taxonomy" id="1293975"/>
    <lineage>
        <taxon>Eukaryota</taxon>
        <taxon>Viridiplantae</taxon>
        <taxon>Streptophyta</taxon>
        <taxon>Embryophyta</taxon>
        <taxon>Tracheophyta</taxon>
        <taxon>Spermatophyta</taxon>
        <taxon>Magnoliopsida</taxon>
        <taxon>eudicotyledons</taxon>
        <taxon>Gunneridae</taxon>
        <taxon>Pentapetalae</taxon>
        <taxon>asterids</taxon>
        <taxon>campanulids</taxon>
        <taxon>Escalloniales</taxon>
        <taxon>Escalloniaceae</taxon>
        <taxon>Escallonia</taxon>
    </lineage>
</organism>
<proteinExistence type="predicted"/>
<comment type="caution">
    <text evidence="2">The sequence shown here is derived from an EMBL/GenBank/DDBJ whole genome shotgun (WGS) entry which is preliminary data.</text>
</comment>
<accession>A0AA88W0A3</accession>